<protein>
    <recommendedName>
        <fullName evidence="5">DUF2637 domain-containing protein</fullName>
    </recommendedName>
</protein>
<feature type="compositionally biased region" description="Basic and acidic residues" evidence="1">
    <location>
        <begin position="243"/>
        <end position="252"/>
    </location>
</feature>
<dbReference type="Proteomes" id="UP000253318">
    <property type="component" value="Unassembled WGS sequence"/>
</dbReference>
<feature type="compositionally biased region" description="Gly residues" evidence="1">
    <location>
        <begin position="335"/>
        <end position="346"/>
    </location>
</feature>
<feature type="compositionally biased region" description="Low complexity" evidence="1">
    <location>
        <begin position="365"/>
        <end position="376"/>
    </location>
</feature>
<gene>
    <name evidence="3" type="ORF">DEF24_15235</name>
</gene>
<feature type="compositionally biased region" description="Low complexity" evidence="1">
    <location>
        <begin position="295"/>
        <end position="332"/>
    </location>
</feature>
<keyword evidence="2" id="KW-0812">Transmembrane</keyword>
<keyword evidence="4" id="KW-1185">Reference proteome</keyword>
<organism evidence="3 4">
    <name type="scientific">Marinitenerispora sediminis</name>
    <dbReference type="NCBI Taxonomy" id="1931232"/>
    <lineage>
        <taxon>Bacteria</taxon>
        <taxon>Bacillati</taxon>
        <taxon>Actinomycetota</taxon>
        <taxon>Actinomycetes</taxon>
        <taxon>Streptosporangiales</taxon>
        <taxon>Nocardiopsidaceae</taxon>
        <taxon>Marinitenerispora</taxon>
    </lineage>
</organism>
<feature type="transmembrane region" description="Helical" evidence="2">
    <location>
        <begin position="74"/>
        <end position="94"/>
    </location>
</feature>
<keyword evidence="2" id="KW-1133">Transmembrane helix</keyword>
<feature type="compositionally biased region" description="Low complexity" evidence="1">
    <location>
        <begin position="384"/>
        <end position="394"/>
    </location>
</feature>
<dbReference type="AlphaFoldDB" id="A0A368T467"/>
<evidence type="ECO:0000313" key="4">
    <source>
        <dbReference type="Proteomes" id="UP000253318"/>
    </source>
</evidence>
<evidence type="ECO:0008006" key="5">
    <source>
        <dbReference type="Google" id="ProtNLM"/>
    </source>
</evidence>
<dbReference type="EMBL" id="QEIN01000112">
    <property type="protein sequence ID" value="RCV57397.1"/>
    <property type="molecule type" value="Genomic_DNA"/>
</dbReference>
<feature type="compositionally biased region" description="Basic residues" evidence="1">
    <location>
        <begin position="402"/>
        <end position="415"/>
    </location>
</feature>
<evidence type="ECO:0000313" key="3">
    <source>
        <dbReference type="EMBL" id="RCV57397.1"/>
    </source>
</evidence>
<dbReference type="InterPro" id="IPR021235">
    <property type="entry name" value="DUF2637"/>
</dbReference>
<evidence type="ECO:0000256" key="1">
    <source>
        <dbReference type="SAM" id="MobiDB-lite"/>
    </source>
</evidence>
<name>A0A368T467_9ACTN</name>
<evidence type="ECO:0000256" key="2">
    <source>
        <dbReference type="SAM" id="Phobius"/>
    </source>
</evidence>
<dbReference type="Pfam" id="PF10935">
    <property type="entry name" value="DUF2637"/>
    <property type="match status" value="1"/>
</dbReference>
<feature type="compositionally biased region" description="Basic and acidic residues" evidence="1">
    <location>
        <begin position="429"/>
        <end position="438"/>
    </location>
</feature>
<accession>A0A368T467</accession>
<feature type="transmembrane region" description="Helical" evidence="2">
    <location>
        <begin position="114"/>
        <end position="134"/>
    </location>
</feature>
<reference evidence="3 4" key="1">
    <citation type="submission" date="2018-04" db="EMBL/GenBank/DDBJ databases">
        <title>Novel actinobacteria from marine sediment.</title>
        <authorList>
            <person name="Ng Z.Y."/>
            <person name="Tan G.Y.A."/>
        </authorList>
    </citation>
    <scope>NUCLEOTIDE SEQUENCE [LARGE SCALE GENOMIC DNA]</scope>
    <source>
        <strain evidence="3 4">TPS81</strain>
    </source>
</reference>
<keyword evidence="2" id="KW-0472">Membrane</keyword>
<feature type="compositionally biased region" description="Basic and acidic residues" evidence="1">
    <location>
        <begin position="226"/>
        <end position="236"/>
    </location>
</feature>
<feature type="region of interest" description="Disordered" evidence="1">
    <location>
        <begin position="208"/>
        <end position="438"/>
    </location>
</feature>
<proteinExistence type="predicted"/>
<sequence>MSGVSAGHPGPRPTCAVMCRFARPRCGGIPRFPICPRARMVRWATLLRTMAPHTSPKSPGPRPAPRKPETGSRIVAISLTGLGVLVIAACAVLLSYNGIYQIALQGNVDENAAHLFPGVFTLLLLMAFWTTYLLRDAPRRRRIWVDLLIVALIALSAGASTLHALGYRLVEAVAVVAVAVAPWAALLVAFRIWLWVIVHLRGERSGRSHAAARGRSRRTGPSGPGEDPRPAERAEEAGAAEPTRPDAARAPEPDPAPAPGDARPLSPDPVRPALEPAAEPAAEDSGASGEPALFRPAAAAPGRPAPAAGPATDSAEPPSSPAAGPAAAPSDDPGGEAGATAEGGGLPRRVPSGPDNPIKRAALVEPETSAAEAPGSAPSPDPAAAPSAADVPTEPQRSFALPRKRPMVSKPRHTRTAGAVPPEPPSWRVRSEPLPPRD</sequence>
<comment type="caution">
    <text evidence="3">The sequence shown here is derived from an EMBL/GenBank/DDBJ whole genome shotgun (WGS) entry which is preliminary data.</text>
</comment>
<feature type="transmembrane region" description="Helical" evidence="2">
    <location>
        <begin position="143"/>
        <end position="166"/>
    </location>
</feature>
<feature type="transmembrane region" description="Helical" evidence="2">
    <location>
        <begin position="172"/>
        <end position="198"/>
    </location>
</feature>